<keyword evidence="2" id="KW-1185">Reference proteome</keyword>
<organism evidence="1 2">
    <name type="scientific">Marasmius crinis-equi</name>
    <dbReference type="NCBI Taxonomy" id="585013"/>
    <lineage>
        <taxon>Eukaryota</taxon>
        <taxon>Fungi</taxon>
        <taxon>Dikarya</taxon>
        <taxon>Basidiomycota</taxon>
        <taxon>Agaricomycotina</taxon>
        <taxon>Agaricomycetes</taxon>
        <taxon>Agaricomycetidae</taxon>
        <taxon>Agaricales</taxon>
        <taxon>Marasmiineae</taxon>
        <taxon>Marasmiaceae</taxon>
        <taxon>Marasmius</taxon>
    </lineage>
</organism>
<comment type="caution">
    <text evidence="1">The sequence shown here is derived from an EMBL/GenBank/DDBJ whole genome shotgun (WGS) entry which is preliminary data.</text>
</comment>
<evidence type="ECO:0000313" key="1">
    <source>
        <dbReference type="EMBL" id="KAL0571809.1"/>
    </source>
</evidence>
<accession>A0ABR3F9B3</accession>
<gene>
    <name evidence="1" type="ORF">V5O48_010151</name>
</gene>
<evidence type="ECO:0000313" key="2">
    <source>
        <dbReference type="Proteomes" id="UP001465976"/>
    </source>
</evidence>
<name>A0ABR3F9B3_9AGAR</name>
<reference evidence="1 2" key="1">
    <citation type="submission" date="2024-02" db="EMBL/GenBank/DDBJ databases">
        <title>A draft genome for the cacao thread blight pathogen Marasmius crinis-equi.</title>
        <authorList>
            <person name="Cohen S.P."/>
            <person name="Baruah I.K."/>
            <person name="Amoako-Attah I."/>
            <person name="Bukari Y."/>
            <person name="Meinhardt L.W."/>
            <person name="Bailey B.A."/>
        </authorList>
    </citation>
    <scope>NUCLEOTIDE SEQUENCE [LARGE SCALE GENOMIC DNA]</scope>
    <source>
        <strain evidence="1 2">GH-76</strain>
    </source>
</reference>
<proteinExistence type="predicted"/>
<sequence length="142" mass="15711">MFKKLLQVNRALTHDPVFLMCFRRELGKNKTTKHGKTFPNLPVLMSQATTARTLDKIIGRGDNPNSVSVCFRVQAALNTDDNKASNGAVERLGKVEQTVRPKVFVVPETSPALVEGRLVENNHVWAGNKRAGIHIPHKGFNG</sequence>
<dbReference type="Proteomes" id="UP001465976">
    <property type="component" value="Unassembled WGS sequence"/>
</dbReference>
<protein>
    <submittedName>
        <fullName evidence="1">Uncharacterized protein</fullName>
    </submittedName>
</protein>
<dbReference type="EMBL" id="JBAHYK010000712">
    <property type="protein sequence ID" value="KAL0571809.1"/>
    <property type="molecule type" value="Genomic_DNA"/>
</dbReference>